<name>A0AAW1LD98_POPJA</name>
<organism evidence="1 2">
    <name type="scientific">Popillia japonica</name>
    <name type="common">Japanese beetle</name>
    <dbReference type="NCBI Taxonomy" id="7064"/>
    <lineage>
        <taxon>Eukaryota</taxon>
        <taxon>Metazoa</taxon>
        <taxon>Ecdysozoa</taxon>
        <taxon>Arthropoda</taxon>
        <taxon>Hexapoda</taxon>
        <taxon>Insecta</taxon>
        <taxon>Pterygota</taxon>
        <taxon>Neoptera</taxon>
        <taxon>Endopterygota</taxon>
        <taxon>Coleoptera</taxon>
        <taxon>Polyphaga</taxon>
        <taxon>Scarabaeiformia</taxon>
        <taxon>Scarabaeidae</taxon>
        <taxon>Rutelinae</taxon>
        <taxon>Popillia</taxon>
    </lineage>
</organism>
<proteinExistence type="predicted"/>
<dbReference type="AlphaFoldDB" id="A0AAW1LD98"/>
<reference evidence="1 2" key="1">
    <citation type="journal article" date="2024" name="BMC Genomics">
        <title>De novo assembly and annotation of Popillia japonica's genome with initial clues to its potential as an invasive pest.</title>
        <authorList>
            <person name="Cucini C."/>
            <person name="Boschi S."/>
            <person name="Funari R."/>
            <person name="Cardaioli E."/>
            <person name="Iannotti N."/>
            <person name="Marturano G."/>
            <person name="Paoli F."/>
            <person name="Bruttini M."/>
            <person name="Carapelli A."/>
            <person name="Frati F."/>
            <person name="Nardi F."/>
        </authorList>
    </citation>
    <scope>NUCLEOTIDE SEQUENCE [LARGE SCALE GENOMIC DNA]</scope>
    <source>
        <strain evidence="1">DMR45628</strain>
    </source>
</reference>
<accession>A0AAW1LD98</accession>
<evidence type="ECO:0000313" key="1">
    <source>
        <dbReference type="EMBL" id="KAK9731773.1"/>
    </source>
</evidence>
<keyword evidence="2" id="KW-1185">Reference proteome</keyword>
<dbReference type="CDD" id="cd21973">
    <property type="entry name" value="KLF6_7_N-like"/>
    <property type="match status" value="1"/>
</dbReference>
<evidence type="ECO:0000313" key="2">
    <source>
        <dbReference type="Proteomes" id="UP001458880"/>
    </source>
</evidence>
<sequence>MDVLPSGNIFRELQDIHDTGYFSAPSSLEDRWQQVLLIYLFTLFPFHIYDLDGQTRMPIKVTCGMLYLTDEKCFSKLFDRATHNLAVNAYA</sequence>
<comment type="caution">
    <text evidence="1">The sequence shown here is derived from an EMBL/GenBank/DDBJ whole genome shotgun (WGS) entry which is preliminary data.</text>
</comment>
<dbReference type="Proteomes" id="UP001458880">
    <property type="component" value="Unassembled WGS sequence"/>
</dbReference>
<gene>
    <name evidence="1" type="ORF">QE152_g13362</name>
</gene>
<protein>
    <submittedName>
        <fullName evidence="1">Uncharacterized protein</fullName>
    </submittedName>
</protein>
<dbReference type="EMBL" id="JASPKY010000127">
    <property type="protein sequence ID" value="KAK9731773.1"/>
    <property type="molecule type" value="Genomic_DNA"/>
</dbReference>